<dbReference type="SUPFAM" id="SSF48403">
    <property type="entry name" value="Ankyrin repeat"/>
    <property type="match status" value="2"/>
</dbReference>
<dbReference type="Pfam" id="PF17100">
    <property type="entry name" value="NACHT_N"/>
    <property type="match status" value="1"/>
</dbReference>
<dbReference type="InterPro" id="IPR002110">
    <property type="entry name" value="Ankyrin_rpt"/>
</dbReference>
<evidence type="ECO:0000313" key="7">
    <source>
        <dbReference type="Proteomes" id="UP000297229"/>
    </source>
</evidence>
<dbReference type="InterPro" id="IPR054471">
    <property type="entry name" value="GPIID_WHD"/>
</dbReference>
<name>A0A4Z1JSP2_9HELO</name>
<keyword evidence="1" id="KW-0677">Repeat</keyword>
<dbReference type="InterPro" id="IPR056884">
    <property type="entry name" value="NPHP3-like_N"/>
</dbReference>
<dbReference type="InterPro" id="IPR027417">
    <property type="entry name" value="P-loop_NTPase"/>
</dbReference>
<evidence type="ECO:0000259" key="5">
    <source>
        <dbReference type="Pfam" id="PF24883"/>
    </source>
</evidence>
<protein>
    <submittedName>
        <fullName evidence="6">Uncharacterized protein</fullName>
    </submittedName>
</protein>
<dbReference type="PANTHER" id="PTHR10039">
    <property type="entry name" value="AMELOGENIN"/>
    <property type="match status" value="1"/>
</dbReference>
<evidence type="ECO:0000256" key="1">
    <source>
        <dbReference type="ARBA" id="ARBA00022737"/>
    </source>
</evidence>
<dbReference type="Pfam" id="PF22939">
    <property type="entry name" value="WHD_GPIID"/>
    <property type="match status" value="1"/>
</dbReference>
<dbReference type="Gene3D" id="3.40.50.300">
    <property type="entry name" value="P-loop containing nucleotide triphosphate hydrolases"/>
    <property type="match status" value="1"/>
</dbReference>
<dbReference type="STRING" id="278938.A0A4Z1JSP2"/>
<dbReference type="Pfam" id="PF00023">
    <property type="entry name" value="Ank"/>
    <property type="match status" value="1"/>
</dbReference>
<feature type="domain" description="NWD NACHT-NTPase N-terminal" evidence="3">
    <location>
        <begin position="91"/>
        <end position="296"/>
    </location>
</feature>
<feature type="repeat" description="ANK" evidence="2">
    <location>
        <begin position="1395"/>
        <end position="1427"/>
    </location>
</feature>
<reference evidence="6 7" key="1">
    <citation type="submission" date="2017-12" db="EMBL/GenBank/DDBJ databases">
        <title>Comparative genomics of Botrytis spp.</title>
        <authorList>
            <person name="Valero-Jimenez C.A."/>
            <person name="Tapia P."/>
            <person name="Veloso J."/>
            <person name="Silva-Moreno E."/>
            <person name="Staats M."/>
            <person name="Valdes J.H."/>
            <person name="Van Kan J.A.L."/>
        </authorList>
    </citation>
    <scope>NUCLEOTIDE SEQUENCE [LARGE SCALE GENOMIC DNA]</scope>
    <source>
        <strain evidence="6 7">Be9601</strain>
    </source>
</reference>
<dbReference type="PROSITE" id="PS50088">
    <property type="entry name" value="ANK_REPEAT"/>
    <property type="match status" value="4"/>
</dbReference>
<proteinExistence type="predicted"/>
<dbReference type="EMBL" id="PQXM01000143">
    <property type="protein sequence ID" value="TGO76648.1"/>
    <property type="molecule type" value="Genomic_DNA"/>
</dbReference>
<dbReference type="Pfam" id="PF13606">
    <property type="entry name" value="Ank_3"/>
    <property type="match status" value="1"/>
</dbReference>
<dbReference type="PROSITE" id="PS50297">
    <property type="entry name" value="ANK_REP_REGION"/>
    <property type="match status" value="2"/>
</dbReference>
<dbReference type="Proteomes" id="UP000297229">
    <property type="component" value="Unassembled WGS sequence"/>
</dbReference>
<dbReference type="InterPro" id="IPR036770">
    <property type="entry name" value="Ankyrin_rpt-contain_sf"/>
</dbReference>
<feature type="domain" description="GPI inositol-deacylase winged helix" evidence="4">
    <location>
        <begin position="675"/>
        <end position="766"/>
    </location>
</feature>
<dbReference type="Gene3D" id="1.25.40.20">
    <property type="entry name" value="Ankyrin repeat-containing domain"/>
    <property type="match status" value="2"/>
</dbReference>
<dbReference type="Pfam" id="PF24883">
    <property type="entry name" value="NPHP3_N"/>
    <property type="match status" value="1"/>
</dbReference>
<dbReference type="PANTHER" id="PTHR10039:SF17">
    <property type="entry name" value="FUNGAL STAND N-TERMINAL GOODBYE DOMAIN-CONTAINING PROTEIN-RELATED"/>
    <property type="match status" value="1"/>
</dbReference>
<evidence type="ECO:0000313" key="6">
    <source>
        <dbReference type="EMBL" id="TGO76648.1"/>
    </source>
</evidence>
<dbReference type="OrthoDB" id="163438at2759"/>
<organism evidence="6 7">
    <name type="scientific">Botrytis elliptica</name>
    <dbReference type="NCBI Taxonomy" id="278938"/>
    <lineage>
        <taxon>Eukaryota</taxon>
        <taxon>Fungi</taxon>
        <taxon>Dikarya</taxon>
        <taxon>Ascomycota</taxon>
        <taxon>Pezizomycotina</taxon>
        <taxon>Leotiomycetes</taxon>
        <taxon>Helotiales</taxon>
        <taxon>Sclerotiniaceae</taxon>
        <taxon>Botrytis</taxon>
    </lineage>
</organism>
<evidence type="ECO:0000259" key="4">
    <source>
        <dbReference type="Pfam" id="PF22939"/>
    </source>
</evidence>
<feature type="domain" description="Nephrocystin 3-like N-terminal" evidence="5">
    <location>
        <begin position="366"/>
        <end position="520"/>
    </location>
</feature>
<dbReference type="SMART" id="SM00248">
    <property type="entry name" value="ANK"/>
    <property type="match status" value="10"/>
</dbReference>
<evidence type="ECO:0000259" key="3">
    <source>
        <dbReference type="Pfam" id="PF17100"/>
    </source>
</evidence>
<keyword evidence="2" id="KW-0040">ANK repeat</keyword>
<keyword evidence="7" id="KW-1185">Reference proteome</keyword>
<sequence length="1486" mass="167618">MGVRNKIERAKGYLRGESRYDPHGAPGVVEQLAKWSIAPSTAAAINLQEPTESPANMDAGVKHPSDPVYPTNIPTVQTKLRGTMKPDEWKDLWLQAYVTSKVQEPELMEDYTRILLHELNTTLGGNNSRNAPISNHTLVQLMRKKLDGFSIPSSRSEDKIEKVVKVLMAAKSFIDFAFQSEPHAAVAWTGVSMFLPLLINPITEKAGCREGLEKIPPLIDRYSLLEISVSDPTSTNENRSSKVKQQLKKTILQLYTKILLYEARVIVQFSGKFVIRHLRDTFKLNDWKNMFNEINKLDLQCEVLIHAIDRDLHRKAIEEQRTLLEKVSDGLNTSQKVEDYQACFQSFRTGNLYELQKNQNPSRIPGTCKWVLEHPTFMDWKQGNGPGVLWISADPGYGKSVLSRALVDENLVATEQTTDVCYFFFKDISKEQRSLTKALAALLHQIFSSQKHLLKYTEPGWAKNNIEIANSVQEMWAIMENIAMDPNARNVICVLDALDECESSERDYFLEQLQKLYKSSVHDRVTRSSSFGLSTESLISNLTADSKTWANHTDLPPRKVKFLITSRPYYEIEEQFKNLTNTFSGIRLAGEDTTAMIKQEINLVIDAEVDKLKLPPKTNTWLRSRLKDTEHRTYLWLYLIMDTIRHSAIACSQEKIFRRILDAELPSTIDEAYEAILLKSPDKQEATKLLHIVVGAERPLTLSELNIALNIDKCYDGSQSFENIELEDPGIFASQIRRLCGLFVSISNSRVYLIHQTAKEFLRSKDSSPAPTGWKHSLSRLDSHSILAEICVSYLYLKMFSENNTKHQCFIRSPEGQPHISNEGRFMFLKYASDYWMKHWDISPSDIDMPTIIELCSPSVRRSIWLRACLGGKHPPKHLQDSACTISELMKLDDFDKVNAMSTLMITSCLGLINVSEALLASPLSHSEANELWKRETALSLAIHKKDYKMINFLKSSVANTGSNSSDENVRIALEVALKQENSGRLTVLLNNEAKTHAALIMALEDYILHWSSELFDFILMHNGPLTPCLRVRLLKIAMSNKNVENGIRAVKFVLECPHEQSVEETLQEPLYLALTGHILNVGICSLIINDPAIHDIDNCWELNDRTGSRHSIVHYITSRCYSRRLEFRQYPNEVALLKILGARGASFDRHYNGSTFLYAARYSQVDYFRGFIQGNPKLATFYINGDGLHVTPMEFAASNRNFDMIRCLLEHGANINRSFSFRLPCFEEDYFSAILTAIEHGNVDSMSEIKVKGGLLDTLSIQQVQKLIGHGFDINMKIKGQNLLSYAASCGNVYRVQWLIDHGADVDGRFQNEQSISSSPLMETIWGCKSATTASLIVKILLNQGANVDGPRCYKVHNGPIVASCSHLAIMRDSVGILQTLLEHDADVNLQGGDHGLLLKEAAVNGQVQIVKLLVSLGADIDIVGIGPPILHEAIVNRQIEVVVALLDLGAYINIVDHIQRTPLQLAKDMHYAEMVSLLLRRGAL</sequence>
<dbReference type="InterPro" id="IPR031359">
    <property type="entry name" value="NACHT_N"/>
</dbReference>
<dbReference type="Pfam" id="PF12796">
    <property type="entry name" value="Ank_2"/>
    <property type="match status" value="1"/>
</dbReference>
<feature type="repeat" description="ANK" evidence="2">
    <location>
        <begin position="1427"/>
        <end position="1459"/>
    </location>
</feature>
<evidence type="ECO:0000256" key="2">
    <source>
        <dbReference type="PROSITE-ProRule" id="PRU00023"/>
    </source>
</evidence>
<accession>A0A4Z1JSP2</accession>
<feature type="repeat" description="ANK" evidence="2">
    <location>
        <begin position="1189"/>
        <end position="1221"/>
    </location>
</feature>
<comment type="caution">
    <text evidence="6">The sequence shown here is derived from an EMBL/GenBank/DDBJ whole genome shotgun (WGS) entry which is preliminary data.</text>
</comment>
<gene>
    <name evidence="6" type="ORF">BELL_0144g00110</name>
</gene>
<feature type="repeat" description="ANK" evidence="2">
    <location>
        <begin position="1280"/>
        <end position="1312"/>
    </location>
</feature>